<comment type="caution">
    <text evidence="1">The sequence shown here is derived from an EMBL/GenBank/DDBJ whole genome shotgun (WGS) entry which is preliminary data.</text>
</comment>
<organism evidence="1 2">
    <name type="scientific">OM182 bacterium BACL3 MAG-120507-bin80</name>
    <dbReference type="NCBI Taxonomy" id="1655577"/>
    <lineage>
        <taxon>Bacteria</taxon>
        <taxon>Pseudomonadati</taxon>
        <taxon>Pseudomonadota</taxon>
        <taxon>Gammaproteobacteria</taxon>
        <taxon>OMG group</taxon>
        <taxon>OM182 clade</taxon>
    </lineage>
</organism>
<proteinExistence type="predicted"/>
<name>A0A0R2SEI3_9GAMM</name>
<dbReference type="InterPro" id="IPR021732">
    <property type="entry name" value="DUF3301"/>
</dbReference>
<dbReference type="AlphaFoldDB" id="A0A0R2SEI3"/>
<reference evidence="1 2" key="1">
    <citation type="submission" date="2015-10" db="EMBL/GenBank/DDBJ databases">
        <title>Metagenome-Assembled Genomes uncover a global brackish microbiome.</title>
        <authorList>
            <person name="Hugerth L.W."/>
            <person name="Larsson J."/>
            <person name="Alneberg J."/>
            <person name="Lindh M.V."/>
            <person name="Legrand C."/>
            <person name="Pinhassi J."/>
            <person name="Andersson A.F."/>
        </authorList>
    </citation>
    <scope>NUCLEOTIDE SEQUENCE [LARGE SCALE GENOMIC DNA]</scope>
    <source>
        <strain evidence="1">BACL4 MAG-120507-bin80</strain>
    </source>
</reference>
<sequence>MTLSLLFWLTLAAAGVSFWWQSDRVRSFAYEHVLKYSRERGLQLLDQSLVLVGLKPVRGDEGGLHLRRRYRFEFSTTGETRYKGWIEMNGVRLKMLDVEAHVMPNSLSDETLH</sequence>
<protein>
    <recommendedName>
        <fullName evidence="3">DUF3301 domain-containing protein</fullName>
    </recommendedName>
</protein>
<dbReference type="Proteomes" id="UP000051934">
    <property type="component" value="Unassembled WGS sequence"/>
</dbReference>
<evidence type="ECO:0008006" key="3">
    <source>
        <dbReference type="Google" id="ProtNLM"/>
    </source>
</evidence>
<dbReference type="Pfam" id="PF11743">
    <property type="entry name" value="DUF3301"/>
    <property type="match status" value="1"/>
</dbReference>
<accession>A0A0R2SEI3</accession>
<evidence type="ECO:0000313" key="2">
    <source>
        <dbReference type="Proteomes" id="UP000051934"/>
    </source>
</evidence>
<dbReference type="EMBL" id="LIBB01000260">
    <property type="protein sequence ID" value="KRO70995.1"/>
    <property type="molecule type" value="Genomic_DNA"/>
</dbReference>
<gene>
    <name evidence="1" type="ORF">ABR69_05920</name>
</gene>
<evidence type="ECO:0000313" key="1">
    <source>
        <dbReference type="EMBL" id="KRO70995.1"/>
    </source>
</evidence>